<evidence type="ECO:0000313" key="2">
    <source>
        <dbReference type="Proteomes" id="UP000401717"/>
    </source>
</evidence>
<accession>A0A564G2U7</accession>
<gene>
    <name evidence="1" type="ORF">MTDSW087_04008</name>
</gene>
<reference evidence="1 2" key="1">
    <citation type="submission" date="2019-06" db="EMBL/GenBank/DDBJ databases">
        <authorList>
            <person name="Rodrigo-Torres L."/>
            <person name="Arahal R. D."/>
            <person name="Lucena T."/>
        </authorList>
    </citation>
    <scope>NUCLEOTIDE SEQUENCE [LARGE SCALE GENOMIC DNA]</scope>
    <source>
        <strain evidence="1 2">SW08-7</strain>
    </source>
</reference>
<dbReference type="Proteomes" id="UP000401717">
    <property type="component" value="Unassembled WGS sequence"/>
</dbReference>
<name>A0A564G2U7_9HYPH</name>
<proteinExistence type="predicted"/>
<dbReference type="AlphaFoldDB" id="A0A564G2U7"/>
<sequence length="108" mass="12360">MSILSNLIDVGWEPNAPRWRGPTIDTYDGYDLAIIEFDDQGWYHDPEAQGALARYLDRKRHENLTIIVFIHGWRHNAAEGDARACRHLIQSSVAARQRTLVKLTAVFS</sequence>
<organism evidence="1 2">
    <name type="scientific">Methylobacterium dankookense</name>
    <dbReference type="NCBI Taxonomy" id="560405"/>
    <lineage>
        <taxon>Bacteria</taxon>
        <taxon>Pseudomonadati</taxon>
        <taxon>Pseudomonadota</taxon>
        <taxon>Alphaproteobacteria</taxon>
        <taxon>Hyphomicrobiales</taxon>
        <taxon>Methylobacteriaceae</taxon>
        <taxon>Methylobacterium</taxon>
    </lineage>
</organism>
<evidence type="ECO:0000313" key="1">
    <source>
        <dbReference type="EMBL" id="VUF14290.1"/>
    </source>
</evidence>
<dbReference type="EMBL" id="CABFVH010000031">
    <property type="protein sequence ID" value="VUF14290.1"/>
    <property type="molecule type" value="Genomic_DNA"/>
</dbReference>
<protein>
    <submittedName>
        <fullName evidence="1">Uncharacterized protein</fullName>
    </submittedName>
</protein>